<sequence length="54" mass="5737">MVGEVWEGYLPPEIAGEQGPGPKSTCVPNRTFITFAANGGFEPISLKNSSLIEV</sequence>
<proteinExistence type="predicted"/>
<evidence type="ECO:0000313" key="2">
    <source>
        <dbReference type="EMBL" id="SHL67358.1"/>
    </source>
</evidence>
<feature type="region of interest" description="Disordered" evidence="1">
    <location>
        <begin position="1"/>
        <end position="23"/>
    </location>
</feature>
<evidence type="ECO:0000313" key="3">
    <source>
        <dbReference type="Proteomes" id="UP000184191"/>
    </source>
</evidence>
<organism evidence="2 3">
    <name type="scientific">Roseovarius marisflavi</name>
    <dbReference type="NCBI Taxonomy" id="1054996"/>
    <lineage>
        <taxon>Bacteria</taxon>
        <taxon>Pseudomonadati</taxon>
        <taxon>Pseudomonadota</taxon>
        <taxon>Alphaproteobacteria</taxon>
        <taxon>Rhodobacterales</taxon>
        <taxon>Roseobacteraceae</taxon>
        <taxon>Roseovarius</taxon>
    </lineage>
</organism>
<keyword evidence="3" id="KW-1185">Reference proteome</keyword>
<dbReference type="AlphaFoldDB" id="A0A1M7CJB9"/>
<evidence type="ECO:0000256" key="1">
    <source>
        <dbReference type="SAM" id="MobiDB-lite"/>
    </source>
</evidence>
<accession>A0A1M7CJB9</accession>
<reference evidence="3" key="1">
    <citation type="submission" date="2016-11" db="EMBL/GenBank/DDBJ databases">
        <authorList>
            <person name="Varghese N."/>
            <person name="Submissions S."/>
        </authorList>
    </citation>
    <scope>NUCLEOTIDE SEQUENCE [LARGE SCALE GENOMIC DNA]</scope>
    <source>
        <strain evidence="3">DSM 29327</strain>
    </source>
</reference>
<gene>
    <name evidence="2" type="ORF">SAMN05444414_12620</name>
</gene>
<dbReference type="Proteomes" id="UP000184191">
    <property type="component" value="Unassembled WGS sequence"/>
</dbReference>
<name>A0A1M7CJB9_9RHOB</name>
<dbReference type="EMBL" id="FRBN01000026">
    <property type="protein sequence ID" value="SHL67358.1"/>
    <property type="molecule type" value="Genomic_DNA"/>
</dbReference>
<protein>
    <submittedName>
        <fullName evidence="2">Uncharacterized protein</fullName>
    </submittedName>
</protein>